<evidence type="ECO:0000256" key="5">
    <source>
        <dbReference type="ARBA" id="ARBA00022670"/>
    </source>
</evidence>
<dbReference type="SUPFAM" id="SSF52949">
    <property type="entry name" value="Macro domain-like"/>
    <property type="match status" value="1"/>
</dbReference>
<comment type="similarity">
    <text evidence="3 8">Belongs to the peptidase M17 family.</text>
</comment>
<keyword evidence="8" id="KW-0479">Metal-binding</keyword>
<dbReference type="SUPFAM" id="SSF53187">
    <property type="entry name" value="Zn-dependent exopeptidases"/>
    <property type="match status" value="1"/>
</dbReference>
<dbReference type="EC" id="3.4.11.1" evidence="8"/>
<evidence type="ECO:0000256" key="7">
    <source>
        <dbReference type="ARBA" id="ARBA00023211"/>
    </source>
</evidence>
<feature type="binding site" evidence="8">
    <location>
        <position position="243"/>
    </location>
    <ligand>
        <name>Mn(2+)</name>
        <dbReference type="ChEBI" id="CHEBI:29035"/>
        <label>2</label>
    </ligand>
</feature>
<dbReference type="InterPro" id="IPR023042">
    <property type="entry name" value="Peptidase_M17_leu_NH2_pept"/>
</dbReference>
<dbReference type="EC" id="3.4.11.10" evidence="8"/>
<keyword evidence="7 8" id="KW-0464">Manganese</keyword>
<dbReference type="InterPro" id="IPR008283">
    <property type="entry name" value="Peptidase_M17_N"/>
</dbReference>
<dbReference type="GO" id="GO:0030145">
    <property type="term" value="F:manganese ion binding"/>
    <property type="evidence" value="ECO:0007669"/>
    <property type="project" value="UniProtKB-UniRule"/>
</dbReference>
<feature type="binding site" evidence="8">
    <location>
        <position position="327"/>
    </location>
    <ligand>
        <name>Mn(2+)</name>
        <dbReference type="ChEBI" id="CHEBI:29035"/>
        <label>2</label>
    </ligand>
</feature>
<feature type="binding site" evidence="8">
    <location>
        <position position="327"/>
    </location>
    <ligand>
        <name>Mn(2+)</name>
        <dbReference type="ChEBI" id="CHEBI:29035"/>
        <label>1</label>
    </ligand>
</feature>
<protein>
    <recommendedName>
        <fullName evidence="8">Probable cytosol aminopeptidase</fullName>
        <ecNumber evidence="8">3.4.11.1</ecNumber>
    </recommendedName>
    <alternativeName>
        <fullName evidence="8">Leucine aminopeptidase</fullName>
        <shortName evidence="8">LAP</shortName>
        <ecNumber evidence="8">3.4.11.10</ecNumber>
    </alternativeName>
    <alternativeName>
        <fullName evidence="8">Leucyl aminopeptidase</fullName>
    </alternativeName>
</protein>
<dbReference type="Gene3D" id="3.40.220.10">
    <property type="entry name" value="Leucine Aminopeptidase, subunit E, domain 1"/>
    <property type="match status" value="1"/>
</dbReference>
<dbReference type="Proteomes" id="UP000198510">
    <property type="component" value="Unassembled WGS sequence"/>
</dbReference>
<dbReference type="GO" id="GO:0005737">
    <property type="term" value="C:cytoplasm"/>
    <property type="evidence" value="ECO:0007669"/>
    <property type="project" value="UniProtKB-SubCell"/>
</dbReference>
<dbReference type="Pfam" id="PF02789">
    <property type="entry name" value="Peptidase_M17_N"/>
    <property type="match status" value="1"/>
</dbReference>
<feature type="binding site" evidence="8">
    <location>
        <position position="266"/>
    </location>
    <ligand>
        <name>Mn(2+)</name>
        <dbReference type="ChEBI" id="CHEBI:29035"/>
        <label>2</label>
    </ligand>
</feature>
<proteinExistence type="inferred from homology"/>
<feature type="domain" description="Peptidase M17 leucyl aminopeptidase N-terminal" evidence="10">
    <location>
        <begin position="29"/>
        <end position="123"/>
    </location>
</feature>
<evidence type="ECO:0000256" key="2">
    <source>
        <dbReference type="ARBA" id="ARBA00000967"/>
    </source>
</evidence>
<dbReference type="CDD" id="cd00433">
    <property type="entry name" value="Peptidase_M17"/>
    <property type="match status" value="1"/>
</dbReference>
<dbReference type="Pfam" id="PF00883">
    <property type="entry name" value="Peptidase_M17"/>
    <property type="match status" value="1"/>
</dbReference>
<keyword evidence="4 8" id="KW-0031">Aminopeptidase</keyword>
<evidence type="ECO:0000313" key="11">
    <source>
        <dbReference type="EMBL" id="SDM25421.1"/>
    </source>
</evidence>
<dbReference type="AlphaFoldDB" id="A0A1G9RQC5"/>
<evidence type="ECO:0000259" key="9">
    <source>
        <dbReference type="Pfam" id="PF00883"/>
    </source>
</evidence>
<dbReference type="EMBL" id="FNFO01000011">
    <property type="protein sequence ID" value="SDM25421.1"/>
    <property type="molecule type" value="Genomic_DNA"/>
</dbReference>
<feature type="binding site" evidence="8">
    <location>
        <position position="248"/>
    </location>
    <ligand>
        <name>Mn(2+)</name>
        <dbReference type="ChEBI" id="CHEBI:29035"/>
        <label>2</label>
    </ligand>
</feature>
<organism evidence="11 12">
    <name type="scientific">Catalinimonas alkaloidigena</name>
    <dbReference type="NCBI Taxonomy" id="1075417"/>
    <lineage>
        <taxon>Bacteria</taxon>
        <taxon>Pseudomonadati</taxon>
        <taxon>Bacteroidota</taxon>
        <taxon>Cytophagia</taxon>
        <taxon>Cytophagales</taxon>
        <taxon>Catalimonadaceae</taxon>
        <taxon>Catalinimonas</taxon>
    </lineage>
</organism>
<feature type="active site" evidence="8">
    <location>
        <position position="329"/>
    </location>
</feature>
<dbReference type="STRING" id="1075417.SAMN05421823_111232"/>
<evidence type="ECO:0000256" key="4">
    <source>
        <dbReference type="ARBA" id="ARBA00022438"/>
    </source>
</evidence>
<name>A0A1G9RQC5_9BACT</name>
<feature type="domain" description="Cytosol aminopeptidase" evidence="9">
    <location>
        <begin position="165"/>
        <end position="468"/>
    </location>
</feature>
<comment type="cofactor">
    <cofactor evidence="8">
        <name>Mn(2+)</name>
        <dbReference type="ChEBI" id="CHEBI:29035"/>
    </cofactor>
    <text evidence="8">Binds 2 manganese ions per subunit.</text>
</comment>
<dbReference type="GO" id="GO:0070006">
    <property type="term" value="F:metalloaminopeptidase activity"/>
    <property type="evidence" value="ECO:0007669"/>
    <property type="project" value="InterPro"/>
</dbReference>
<reference evidence="11 12" key="1">
    <citation type="submission" date="2016-10" db="EMBL/GenBank/DDBJ databases">
        <authorList>
            <person name="de Groot N.N."/>
        </authorList>
    </citation>
    <scope>NUCLEOTIDE SEQUENCE [LARGE SCALE GENOMIC DNA]</scope>
    <source>
        <strain evidence="11 12">DSM 25186</strain>
    </source>
</reference>
<evidence type="ECO:0000256" key="1">
    <source>
        <dbReference type="ARBA" id="ARBA00000135"/>
    </source>
</evidence>
<comment type="catalytic activity">
    <reaction evidence="2 8">
        <text>Release of an N-terminal amino acid, preferentially leucine, but not glutamic or aspartic acids.</text>
        <dbReference type="EC" id="3.4.11.10"/>
    </reaction>
</comment>
<keyword evidence="8" id="KW-0963">Cytoplasm</keyword>
<accession>A0A1G9RQC5</accession>
<evidence type="ECO:0000313" key="12">
    <source>
        <dbReference type="Proteomes" id="UP000198510"/>
    </source>
</evidence>
<dbReference type="InterPro" id="IPR000819">
    <property type="entry name" value="Peptidase_M17_C"/>
</dbReference>
<dbReference type="PANTHER" id="PTHR11963">
    <property type="entry name" value="LEUCINE AMINOPEPTIDASE-RELATED"/>
    <property type="match status" value="1"/>
</dbReference>
<feature type="binding site" evidence="8">
    <location>
        <position position="248"/>
    </location>
    <ligand>
        <name>Mn(2+)</name>
        <dbReference type="ChEBI" id="CHEBI:29035"/>
        <label>1</label>
    </ligand>
</feature>
<dbReference type="PANTHER" id="PTHR11963:SF23">
    <property type="entry name" value="CYTOSOL AMINOPEPTIDASE"/>
    <property type="match status" value="1"/>
</dbReference>
<dbReference type="Gene3D" id="3.40.630.10">
    <property type="entry name" value="Zn peptidases"/>
    <property type="match status" value="1"/>
</dbReference>
<keyword evidence="5 8" id="KW-0645">Protease</keyword>
<keyword evidence="6 8" id="KW-0378">Hydrolase</keyword>
<evidence type="ECO:0000256" key="6">
    <source>
        <dbReference type="ARBA" id="ARBA00022801"/>
    </source>
</evidence>
<dbReference type="InterPro" id="IPR011356">
    <property type="entry name" value="Leucine_aapep/pepB"/>
</dbReference>
<evidence type="ECO:0000259" key="10">
    <source>
        <dbReference type="Pfam" id="PF02789"/>
    </source>
</evidence>
<feature type="binding site" evidence="8">
    <location>
        <position position="325"/>
    </location>
    <ligand>
        <name>Mn(2+)</name>
        <dbReference type="ChEBI" id="CHEBI:29035"/>
        <label>1</label>
    </ligand>
</feature>
<gene>
    <name evidence="8" type="primary">pepA</name>
    <name evidence="11" type="ORF">SAMN05421823_111232</name>
</gene>
<comment type="function">
    <text evidence="8">Presumably involved in the processing and regular turnover of intracellular proteins. Catalyzes the removal of unsubstituted N-terminal amino acids from various peptides.</text>
</comment>
<comment type="subcellular location">
    <subcellularLocation>
        <location evidence="8">Cytoplasm</location>
    </subcellularLocation>
</comment>
<evidence type="ECO:0000256" key="8">
    <source>
        <dbReference type="HAMAP-Rule" id="MF_00181"/>
    </source>
</evidence>
<feature type="active site" evidence="8">
    <location>
        <position position="255"/>
    </location>
</feature>
<dbReference type="InterPro" id="IPR043472">
    <property type="entry name" value="Macro_dom-like"/>
</dbReference>
<sequence length="477" mass="50819">MIVPLVQDSRLADRRVKLAERAGLDGDVDFEGELKEVALLYARPGKGPRRVYLLGVGQEPDFASVLLAFRSFAHRYGKKLPTRVGIFFQYLTGADADAAGTLTDAAVNGFLLGAYNLGLYKTQSDPPEEAPGSRGAALLQLRTDATADVVERAQATADVQRRILDLVNAPANKVTPQTLVQWAVDAGAQWGFSVTAYDRAQLQEMGAEALLAVGRGSAHPPQLVVMEYKPEGEALPKVALVGKGITFDTGGLSIKPSANMHHMKSDMGGAAAVLGTMELVARLKLPIHLIGVVPTAENAVDASSLRPGDVIGSYSGKTIEVIDTDAEGRLILADGLAYAKKHFDPEILIDLATLTGSVIGTLGYHAAGLFTHDDALAQALTAAGEQTGERVWRLPLWPVYADEMKSDVADIKNYHGKPYAGAITAAKFLEAFTNEHPRWAHLDIAGVAFGSSEFSSMQSATAWGVRLLTTYLSGLVS</sequence>
<dbReference type="HAMAP" id="MF_00181">
    <property type="entry name" value="Cytosol_peptidase_M17"/>
    <property type="match status" value="1"/>
</dbReference>
<comment type="catalytic activity">
    <reaction evidence="1 8">
        <text>Release of an N-terminal amino acid, Xaa-|-Yaa-, in which Xaa is preferably Leu, but may be other amino acids including Pro although not Arg or Lys, and Yaa may be Pro. Amino acid amides and methyl esters are also readily hydrolyzed, but rates on arylamides are exceedingly low.</text>
        <dbReference type="EC" id="3.4.11.1"/>
    </reaction>
</comment>
<keyword evidence="12" id="KW-1185">Reference proteome</keyword>
<dbReference type="PRINTS" id="PR00481">
    <property type="entry name" value="LAMNOPPTDASE"/>
</dbReference>
<evidence type="ECO:0000256" key="3">
    <source>
        <dbReference type="ARBA" id="ARBA00009528"/>
    </source>
</evidence>
<dbReference type="GO" id="GO:0006508">
    <property type="term" value="P:proteolysis"/>
    <property type="evidence" value="ECO:0007669"/>
    <property type="project" value="UniProtKB-KW"/>
</dbReference>